<dbReference type="Proteomes" id="UP000887565">
    <property type="component" value="Unplaced"/>
</dbReference>
<sequence>MEAVFVTFISALRAAYEAYELFLTTTDLDAWASVSWEEASAEFKNWLKSQWGVEYPARQKPVRGFMKCSPWMFENPSLADDHLASHLWNILPPGARAEWGNADKRYAKQWIGLALPRF</sequence>
<organism evidence="1 2">
    <name type="scientific">Romanomermis culicivorax</name>
    <name type="common">Nematode worm</name>
    <dbReference type="NCBI Taxonomy" id="13658"/>
    <lineage>
        <taxon>Eukaryota</taxon>
        <taxon>Metazoa</taxon>
        <taxon>Ecdysozoa</taxon>
        <taxon>Nematoda</taxon>
        <taxon>Enoplea</taxon>
        <taxon>Dorylaimia</taxon>
        <taxon>Mermithida</taxon>
        <taxon>Mermithoidea</taxon>
        <taxon>Mermithidae</taxon>
        <taxon>Romanomermis</taxon>
    </lineage>
</organism>
<evidence type="ECO:0000313" key="2">
    <source>
        <dbReference type="WBParaSite" id="nRc.2.0.1.t19408-RA"/>
    </source>
</evidence>
<proteinExistence type="predicted"/>
<dbReference type="AlphaFoldDB" id="A0A915J0F1"/>
<evidence type="ECO:0000313" key="1">
    <source>
        <dbReference type="Proteomes" id="UP000887565"/>
    </source>
</evidence>
<reference evidence="2" key="1">
    <citation type="submission" date="2022-11" db="UniProtKB">
        <authorList>
            <consortium name="WormBaseParasite"/>
        </authorList>
    </citation>
    <scope>IDENTIFICATION</scope>
</reference>
<protein>
    <submittedName>
        <fullName evidence="2">Uncharacterized protein</fullName>
    </submittedName>
</protein>
<keyword evidence="1" id="KW-1185">Reference proteome</keyword>
<accession>A0A915J0F1</accession>
<name>A0A915J0F1_ROMCU</name>
<dbReference type="WBParaSite" id="nRc.2.0.1.t19408-RA">
    <property type="protein sequence ID" value="nRc.2.0.1.t19408-RA"/>
    <property type="gene ID" value="nRc.2.0.1.g19408"/>
</dbReference>